<name>A0A2H5BQ11_9CAUD</name>
<proteinExistence type="predicted"/>
<protein>
    <submittedName>
        <fullName evidence="1">Uncharacterized protein</fullName>
    </submittedName>
</protein>
<sequence length="79" mass="8891">MSSVTLNAEPRFFGSVDCGKIVVGYVSEKVYLKVSELGNENVLCLNDNTFRTLTTFSRVYVHEDTDLMDLLEESHENGL</sequence>
<reference evidence="1 2" key="1">
    <citation type="submission" date="2017-12" db="EMBL/GenBank/DDBJ databases">
        <title>Genomic analysis of a novel phage Vp_R1 lytic to Vibrio parahaemolyticus.</title>
        <authorList>
            <person name="Ren H."/>
            <person name="Li Z."/>
        </authorList>
    </citation>
    <scope>NUCLEOTIDE SEQUENCE [LARGE SCALE GENOMIC DNA]</scope>
</reference>
<accession>A0A2H5BQ11</accession>
<evidence type="ECO:0000313" key="1">
    <source>
        <dbReference type="EMBL" id="AUG88423.1"/>
    </source>
</evidence>
<dbReference type="EMBL" id="MG603697">
    <property type="protein sequence ID" value="AUG88423.1"/>
    <property type="molecule type" value="Genomic_DNA"/>
</dbReference>
<dbReference type="Proteomes" id="UP000240283">
    <property type="component" value="Segment"/>
</dbReference>
<gene>
    <name evidence="1" type="ORF">VPR_059</name>
</gene>
<organism evidence="1 2">
    <name type="scientific">Vibrio phage Vp_R1</name>
    <dbReference type="NCBI Taxonomy" id="2059867"/>
    <lineage>
        <taxon>Viruses</taxon>
        <taxon>Duplodnaviria</taxon>
        <taxon>Heunggongvirae</taxon>
        <taxon>Uroviricota</taxon>
        <taxon>Caudoviricetes</taxon>
        <taxon>Grimontviridae</taxon>
        <taxon>Dalianvirus</taxon>
        <taxon>Dalianvirus R1</taxon>
    </lineage>
</organism>
<keyword evidence="2" id="KW-1185">Reference proteome</keyword>
<evidence type="ECO:0000313" key="2">
    <source>
        <dbReference type="Proteomes" id="UP000240283"/>
    </source>
</evidence>